<protein>
    <submittedName>
        <fullName evidence="1">NTPase</fullName>
    </submittedName>
</protein>
<evidence type="ECO:0000313" key="2">
    <source>
        <dbReference type="Proteomes" id="UP000007997"/>
    </source>
</evidence>
<name>H6PU81_RICP3</name>
<dbReference type="AlphaFoldDB" id="H6PU81"/>
<reference evidence="2" key="1">
    <citation type="submission" date="2012-02" db="EMBL/GenBank/DDBJ databases">
        <title>Complete genome sequence of Rickettsia philipii strain 364D.</title>
        <authorList>
            <person name="Johnson S.L."/>
            <person name="Munk A.C."/>
            <person name="Han S."/>
            <person name="Bruce D.C."/>
            <person name="Dasch G.A."/>
        </authorList>
    </citation>
    <scope>NUCLEOTIDE SEQUENCE [LARGE SCALE GENOMIC DNA]</scope>
    <source>
        <strain evidence="2">364D</strain>
    </source>
</reference>
<dbReference type="HOGENOM" id="CLU_3391094_0_0_5"/>
<keyword evidence="2" id="KW-1185">Reference proteome</keyword>
<organism evidence="1 2">
    <name type="scientific">Rickettsia philipii (strain 364D)</name>
    <dbReference type="NCBI Taxonomy" id="481009"/>
    <lineage>
        <taxon>Bacteria</taxon>
        <taxon>Pseudomonadati</taxon>
        <taxon>Pseudomonadota</taxon>
        <taxon>Alphaproteobacteria</taxon>
        <taxon>Rickettsiales</taxon>
        <taxon>Rickettsiaceae</taxon>
        <taxon>Rickettsieae</taxon>
        <taxon>Rickettsia</taxon>
        <taxon>spotted fever group</taxon>
    </lineage>
</organism>
<evidence type="ECO:0000313" key="1">
    <source>
        <dbReference type="EMBL" id="AFB26428.1"/>
    </source>
</evidence>
<accession>H6PU81</accession>
<dbReference type="KEGG" id="rph:RSA_04400"/>
<proteinExistence type="predicted"/>
<gene>
    <name evidence="1" type="ordered locus">RSA_04400</name>
</gene>
<sequence length="32" mass="4013">MHYLSYKWGKGELWSDKFDYVFRELKELLNES</sequence>
<dbReference type="Proteomes" id="UP000007997">
    <property type="component" value="Chromosome"/>
</dbReference>
<dbReference type="EMBL" id="CP003308">
    <property type="protein sequence ID" value="AFB26428.1"/>
    <property type="molecule type" value="Genomic_DNA"/>
</dbReference>
<dbReference type="RefSeq" id="WP_014364805.1">
    <property type="nucleotide sequence ID" value="NC_016930.1"/>
</dbReference>